<keyword evidence="1" id="KW-1133">Transmembrane helix</keyword>
<feature type="transmembrane region" description="Helical" evidence="1">
    <location>
        <begin position="230"/>
        <end position="249"/>
    </location>
</feature>
<feature type="transmembrane region" description="Helical" evidence="1">
    <location>
        <begin position="18"/>
        <end position="37"/>
    </location>
</feature>
<organism evidence="2 3">
    <name type="scientific">Priestia koreensis</name>
    <dbReference type="NCBI Taxonomy" id="284581"/>
    <lineage>
        <taxon>Bacteria</taxon>
        <taxon>Bacillati</taxon>
        <taxon>Bacillota</taxon>
        <taxon>Bacilli</taxon>
        <taxon>Bacillales</taxon>
        <taxon>Bacillaceae</taxon>
        <taxon>Priestia</taxon>
    </lineage>
</organism>
<gene>
    <name evidence="2" type="ORF">AMD01_09345</name>
</gene>
<dbReference type="PATRIC" id="fig|284581.3.peg.1937"/>
<proteinExistence type="predicted"/>
<feature type="transmembrane region" description="Helical" evidence="1">
    <location>
        <begin position="105"/>
        <end position="124"/>
    </location>
</feature>
<sequence length="702" mass="80923">MKVWNSYLFYVKLTCRTWVMPLLLVGNIGLILYPLYLYSHYVDNADLGGIDPASPLVGSYGIFSLILTYLFFGVYVTKLDETASIAETFGVVENSIACKTLAKSFVALSAIILSLLVLYLSYLVLYVTSDFHSLRFFLHVGIYMLLYYGLTPFVMFLLGSVLTLVIRNKLIYPLILMMFVLLSPMNAAIFPYDPTKAYSIRLDRLLNFGEPNMTRSYNSFYGFALEPIRWMKSLFCMALLCLFTIFILKKRHAWFSNGFKRTLFCFLLITGITFTYIISPHQTFNDDDLVIRNYYDTHRANAAEMNSPIVFSHYDIHLQPKGQLNAFVKIKAENTSNQIVQSMKVALYHELHIQQIKLDGKTVSFEQKQDFVNIHFSSGGWAPHTEKTLEFTYTGLHSNLYFANTRAIYLPNYLSWLPSEDLTPAFQLVSKQRQIHRLPRLAHAQKSYDLYVNSGKEIYSNLPLKSEQHWSGTTDEGVSIISGQLTSKKLSDFTLVYPNDWESEFADTTVLHRYVKAVTAILQNQLHDQVHLPKSLYFLPNENIGDGFSGEGTWWNNTDLIFGFRYYDRNGMNYFTKENMSDFTYRLVLARTKTMNSSSYDYEFNVLFASAYAQAINAQLHLSNEEAKDNLDFLLSSVVGDDGGKLAVKRLLLQWMKQPKAYDTRSPLYQSWYKLTKDDTPNKWTKLKDILKEKEGTNDEHH</sequence>
<protein>
    <submittedName>
        <fullName evidence="2">Uncharacterized protein</fullName>
    </submittedName>
</protein>
<dbReference type="STRING" id="284581.AMD01_09345"/>
<evidence type="ECO:0000256" key="1">
    <source>
        <dbReference type="SAM" id="Phobius"/>
    </source>
</evidence>
<comment type="caution">
    <text evidence="2">The sequence shown here is derived from an EMBL/GenBank/DDBJ whole genome shotgun (WGS) entry which is preliminary data.</text>
</comment>
<reference evidence="3" key="1">
    <citation type="submission" date="2015-08" db="EMBL/GenBank/DDBJ databases">
        <title>Fjat-14210 dsm16467.</title>
        <authorList>
            <person name="Liu B."/>
            <person name="Wang J."/>
            <person name="Zhu Y."/>
            <person name="Liu G."/>
            <person name="Chen Q."/>
            <person name="Chen Z."/>
            <person name="Lan J."/>
            <person name="Che J."/>
            <person name="Ge C."/>
            <person name="Shi H."/>
            <person name="Pan Z."/>
            <person name="Liu X."/>
        </authorList>
    </citation>
    <scope>NUCLEOTIDE SEQUENCE [LARGE SCALE GENOMIC DNA]</scope>
    <source>
        <strain evidence="3">DSM 16467</strain>
    </source>
</reference>
<dbReference type="EMBL" id="LILC01000013">
    <property type="protein sequence ID" value="KOO46072.1"/>
    <property type="molecule type" value="Genomic_DNA"/>
</dbReference>
<feature type="transmembrane region" description="Helical" evidence="1">
    <location>
        <begin position="170"/>
        <end position="192"/>
    </location>
</feature>
<accession>A0A0M0L5D8</accession>
<dbReference type="AlphaFoldDB" id="A0A0M0L5D8"/>
<name>A0A0M0L5D8_9BACI</name>
<evidence type="ECO:0000313" key="2">
    <source>
        <dbReference type="EMBL" id="KOO46072.1"/>
    </source>
</evidence>
<feature type="transmembrane region" description="Helical" evidence="1">
    <location>
        <begin position="261"/>
        <end position="279"/>
    </location>
</feature>
<feature type="transmembrane region" description="Helical" evidence="1">
    <location>
        <begin position="136"/>
        <end position="158"/>
    </location>
</feature>
<dbReference type="Proteomes" id="UP000037558">
    <property type="component" value="Unassembled WGS sequence"/>
</dbReference>
<keyword evidence="3" id="KW-1185">Reference proteome</keyword>
<keyword evidence="1" id="KW-0472">Membrane</keyword>
<evidence type="ECO:0000313" key="3">
    <source>
        <dbReference type="Proteomes" id="UP000037558"/>
    </source>
</evidence>
<dbReference type="RefSeq" id="WP_053401135.1">
    <property type="nucleotide sequence ID" value="NZ_LILC01000013.1"/>
</dbReference>
<keyword evidence="1" id="KW-0812">Transmembrane</keyword>
<feature type="transmembrane region" description="Helical" evidence="1">
    <location>
        <begin position="57"/>
        <end position="76"/>
    </location>
</feature>